<organism evidence="2 3">
    <name type="scientific">Pleurodeles waltl</name>
    <name type="common">Iberian ribbed newt</name>
    <dbReference type="NCBI Taxonomy" id="8319"/>
    <lineage>
        <taxon>Eukaryota</taxon>
        <taxon>Metazoa</taxon>
        <taxon>Chordata</taxon>
        <taxon>Craniata</taxon>
        <taxon>Vertebrata</taxon>
        <taxon>Euteleostomi</taxon>
        <taxon>Amphibia</taxon>
        <taxon>Batrachia</taxon>
        <taxon>Caudata</taxon>
        <taxon>Salamandroidea</taxon>
        <taxon>Salamandridae</taxon>
        <taxon>Pleurodelinae</taxon>
        <taxon>Pleurodeles</taxon>
    </lineage>
</organism>
<name>A0AAV7W2N7_PLEWA</name>
<evidence type="ECO:0000313" key="2">
    <source>
        <dbReference type="EMBL" id="KAJ1207763.1"/>
    </source>
</evidence>
<dbReference type="EMBL" id="JANPWB010000002">
    <property type="protein sequence ID" value="KAJ1207763.1"/>
    <property type="molecule type" value="Genomic_DNA"/>
</dbReference>
<accession>A0AAV7W2N7</accession>
<keyword evidence="3" id="KW-1185">Reference proteome</keyword>
<proteinExistence type="predicted"/>
<feature type="region of interest" description="Disordered" evidence="1">
    <location>
        <begin position="1"/>
        <end position="20"/>
    </location>
</feature>
<evidence type="ECO:0000256" key="1">
    <source>
        <dbReference type="SAM" id="MobiDB-lite"/>
    </source>
</evidence>
<evidence type="ECO:0000313" key="3">
    <source>
        <dbReference type="Proteomes" id="UP001066276"/>
    </source>
</evidence>
<dbReference type="AlphaFoldDB" id="A0AAV7W2N7"/>
<reference evidence="2" key="1">
    <citation type="journal article" date="2022" name="bioRxiv">
        <title>Sequencing and chromosome-scale assembly of the giantPleurodeles waltlgenome.</title>
        <authorList>
            <person name="Brown T."/>
            <person name="Elewa A."/>
            <person name="Iarovenko S."/>
            <person name="Subramanian E."/>
            <person name="Araus A.J."/>
            <person name="Petzold A."/>
            <person name="Susuki M."/>
            <person name="Suzuki K.-i.T."/>
            <person name="Hayashi T."/>
            <person name="Toyoda A."/>
            <person name="Oliveira C."/>
            <person name="Osipova E."/>
            <person name="Leigh N.D."/>
            <person name="Simon A."/>
            <person name="Yun M.H."/>
        </authorList>
    </citation>
    <scope>NUCLEOTIDE SEQUENCE</scope>
    <source>
        <strain evidence="2">20211129_DDA</strain>
        <tissue evidence="2">Liver</tissue>
    </source>
</reference>
<sequence>MWTTTHASKDPEHSQSKMRFLGSRAPVKRWCDVTPKVRSCSHQLRYRSRAFGLDSRGPQIKKLNGLNAR</sequence>
<gene>
    <name evidence="2" type="ORF">NDU88_003153</name>
</gene>
<protein>
    <submittedName>
        <fullName evidence="2">Uncharacterized protein</fullName>
    </submittedName>
</protein>
<comment type="caution">
    <text evidence="2">The sequence shown here is derived from an EMBL/GenBank/DDBJ whole genome shotgun (WGS) entry which is preliminary data.</text>
</comment>
<dbReference type="Proteomes" id="UP001066276">
    <property type="component" value="Chromosome 1_2"/>
</dbReference>